<dbReference type="Pfam" id="PF00753">
    <property type="entry name" value="Lactamase_B"/>
    <property type="match status" value="1"/>
</dbReference>
<keyword evidence="3 6" id="KW-0812">Transmembrane</keyword>
<dbReference type="NCBIfam" id="TIGR00360">
    <property type="entry name" value="ComEC_N-term"/>
    <property type="match status" value="1"/>
</dbReference>
<name>A0A8H9LYM3_9GAMM</name>
<evidence type="ECO:0000256" key="2">
    <source>
        <dbReference type="ARBA" id="ARBA00022475"/>
    </source>
</evidence>
<evidence type="ECO:0000256" key="5">
    <source>
        <dbReference type="ARBA" id="ARBA00023136"/>
    </source>
</evidence>
<keyword evidence="9" id="KW-1185">Reference proteome</keyword>
<sequence>MGRGSAVPAALAALLGGALAGWLGAERDATLALALLMVAAVIVATMRPRWWIWLALVALMVLTLQQEWGKRLPDGLSGQDLTLEARVLHVQREDGGSQRLRLAVEACRSPESLLPCDRLKQVRVSAYSAFPSSATQSSAVYAVGERWQLTVRLRPPRGFANPNSFDYAQWLWREGIHATGYVRNDPAPERLSEAPFQLRQQAVAYLESTAPEARTQRWLAALTLGDSDQLTQQDWALLNATGTTHLVVISGLHVGLVASFALLLARLAARLMTPGDWRLRVWPWWVAGAAAVGYALLAGLAPPAMRAMIMTLLGLWVLSGRHAPGPWQAWWLALAVIVVADPLSLWRPGLWLSFVAVGWLIVIWQGRPRPRGIKGWCWALLRSQLLLAPLMAAAVLLAFGRVAPAAPLVNLLAVPWVSSIMVPSALLGWLLAPLPGIGLAAWWVFTQALALFHYLLEASLALAPLWQPPPEHVYPLALAWLLLALGWGLPATPSGVRILVTLLALSAPWWPSERVEERRLVVTVHDVGQGQLVELRSADYRMLYDTGPRFRSGFMPLQTLWPPGQAFDLVVVSHADTDHAGGVEALRDEHQVADWRAPLDEPLIVASTPCEQGQQWQQEGIIYRFLWPPAGHQQLSSNDRSCVLEVQVGEHRLLITGDVGRQVERHLLPLLAGDVTVLVAGHHGSHTSSGVQFVREAIPRHAIFSAGRDNAFQHPADEVVRRFRRQHSCLWSTAHDGAVRIRLEPGVPVQIDTQRRVPGGQKRC</sequence>
<dbReference type="PANTHER" id="PTHR30619:SF1">
    <property type="entry name" value="RECOMBINATION PROTEIN 2"/>
    <property type="match status" value="1"/>
</dbReference>
<feature type="transmembrane region" description="Helical" evidence="6">
    <location>
        <begin position="281"/>
        <end position="300"/>
    </location>
</feature>
<evidence type="ECO:0000313" key="8">
    <source>
        <dbReference type="EMBL" id="GGW21211.1"/>
    </source>
</evidence>
<feature type="transmembrane region" description="Helical" evidence="6">
    <location>
        <begin position="439"/>
        <end position="456"/>
    </location>
</feature>
<comment type="subcellular location">
    <subcellularLocation>
        <location evidence="1">Cell membrane</location>
        <topology evidence="1">Multi-pass membrane protein</topology>
    </subcellularLocation>
</comment>
<accession>A0A8H9LYM3</accession>
<dbReference type="Pfam" id="PF03772">
    <property type="entry name" value="Competence"/>
    <property type="match status" value="1"/>
</dbReference>
<dbReference type="InterPro" id="IPR004477">
    <property type="entry name" value="ComEC_N"/>
</dbReference>
<dbReference type="SMART" id="SM00849">
    <property type="entry name" value="Lactamase_B"/>
    <property type="match status" value="1"/>
</dbReference>
<dbReference type="PANTHER" id="PTHR30619">
    <property type="entry name" value="DNA INTERNALIZATION/COMPETENCE PROTEIN COMEC/REC2"/>
    <property type="match status" value="1"/>
</dbReference>
<evidence type="ECO:0000256" key="6">
    <source>
        <dbReference type="SAM" id="Phobius"/>
    </source>
</evidence>
<organism evidence="8 9">
    <name type="scientific">Vreelandella hamiltonii</name>
    <dbReference type="NCBI Taxonomy" id="502829"/>
    <lineage>
        <taxon>Bacteria</taxon>
        <taxon>Pseudomonadati</taxon>
        <taxon>Pseudomonadota</taxon>
        <taxon>Gammaproteobacteria</taxon>
        <taxon>Oceanospirillales</taxon>
        <taxon>Halomonadaceae</taxon>
        <taxon>Vreelandella</taxon>
    </lineage>
</organism>
<gene>
    <name evidence="8" type="ORF">GCM10007157_07330</name>
</gene>
<evidence type="ECO:0000313" key="9">
    <source>
        <dbReference type="Proteomes" id="UP000623776"/>
    </source>
</evidence>
<evidence type="ECO:0000256" key="3">
    <source>
        <dbReference type="ARBA" id="ARBA00022692"/>
    </source>
</evidence>
<dbReference type="GO" id="GO:0005886">
    <property type="term" value="C:plasma membrane"/>
    <property type="evidence" value="ECO:0007669"/>
    <property type="project" value="UniProtKB-SubCell"/>
</dbReference>
<feature type="domain" description="Metallo-beta-lactamase" evidence="7">
    <location>
        <begin position="529"/>
        <end position="708"/>
    </location>
</feature>
<dbReference type="InterPro" id="IPR001279">
    <property type="entry name" value="Metallo-B-lactamas"/>
</dbReference>
<evidence type="ECO:0000256" key="1">
    <source>
        <dbReference type="ARBA" id="ARBA00004651"/>
    </source>
</evidence>
<dbReference type="NCBIfam" id="TIGR00361">
    <property type="entry name" value="ComEC_Rec2"/>
    <property type="match status" value="1"/>
</dbReference>
<dbReference type="Proteomes" id="UP000623776">
    <property type="component" value="Unassembled WGS sequence"/>
</dbReference>
<dbReference type="InterPro" id="IPR052159">
    <property type="entry name" value="Competence_DNA_uptake"/>
</dbReference>
<dbReference type="RefSeq" id="WP_189462876.1">
    <property type="nucleotide sequence ID" value="NZ_BMXN01000003.1"/>
</dbReference>
<keyword evidence="2" id="KW-1003">Cell membrane</keyword>
<dbReference type="Pfam" id="PF13567">
    <property type="entry name" value="DUF4131"/>
    <property type="match status" value="1"/>
</dbReference>
<protein>
    <submittedName>
        <fullName evidence="8">DNA internalization-related competence protein ComEC/Rec2</fullName>
    </submittedName>
</protein>
<feature type="transmembrane region" description="Helical" evidence="6">
    <location>
        <begin position="409"/>
        <end position="432"/>
    </location>
</feature>
<proteinExistence type="predicted"/>
<dbReference type="InterPro" id="IPR036866">
    <property type="entry name" value="RibonucZ/Hydroxyglut_hydro"/>
</dbReference>
<evidence type="ECO:0000256" key="4">
    <source>
        <dbReference type="ARBA" id="ARBA00022989"/>
    </source>
</evidence>
<keyword evidence="4 6" id="KW-1133">Transmembrane helix</keyword>
<feature type="transmembrane region" description="Helical" evidence="6">
    <location>
        <begin position="30"/>
        <end position="62"/>
    </location>
</feature>
<feature type="transmembrane region" description="Helical" evidence="6">
    <location>
        <begin position="344"/>
        <end position="364"/>
    </location>
</feature>
<dbReference type="EMBL" id="BMXN01000003">
    <property type="protein sequence ID" value="GGW21211.1"/>
    <property type="molecule type" value="Genomic_DNA"/>
</dbReference>
<evidence type="ECO:0000259" key="7">
    <source>
        <dbReference type="SMART" id="SM00849"/>
    </source>
</evidence>
<keyword evidence="5 6" id="KW-0472">Membrane</keyword>
<reference evidence="9" key="1">
    <citation type="journal article" date="2019" name="Int. J. Syst. Evol. Microbiol.">
        <title>The Global Catalogue of Microorganisms (GCM) 10K type strain sequencing project: providing services to taxonomists for standard genome sequencing and annotation.</title>
        <authorList>
            <consortium name="The Broad Institute Genomics Platform"/>
            <consortium name="The Broad Institute Genome Sequencing Center for Infectious Disease"/>
            <person name="Wu L."/>
            <person name="Ma J."/>
        </authorList>
    </citation>
    <scope>NUCLEOTIDE SEQUENCE [LARGE SCALE GENOMIC DNA]</scope>
    <source>
        <strain evidence="9">KCTC 22154</strain>
    </source>
</reference>
<feature type="transmembrane region" description="Helical" evidence="6">
    <location>
        <begin position="246"/>
        <end position="269"/>
    </location>
</feature>
<feature type="transmembrane region" description="Helical" evidence="6">
    <location>
        <begin position="385"/>
        <end position="403"/>
    </location>
</feature>
<dbReference type="InterPro" id="IPR004797">
    <property type="entry name" value="Competence_ComEC/Rec2"/>
</dbReference>
<feature type="transmembrane region" description="Helical" evidence="6">
    <location>
        <begin position="476"/>
        <end position="505"/>
    </location>
</feature>
<dbReference type="SUPFAM" id="SSF56281">
    <property type="entry name" value="Metallo-hydrolase/oxidoreductase"/>
    <property type="match status" value="1"/>
</dbReference>
<dbReference type="GO" id="GO:0030420">
    <property type="term" value="P:establishment of competence for transformation"/>
    <property type="evidence" value="ECO:0007669"/>
    <property type="project" value="InterPro"/>
</dbReference>
<dbReference type="InterPro" id="IPR025405">
    <property type="entry name" value="DUF4131"/>
</dbReference>
<comment type="caution">
    <text evidence="8">The sequence shown here is derived from an EMBL/GenBank/DDBJ whole genome shotgun (WGS) entry which is preliminary data.</text>
</comment>
<dbReference type="AlphaFoldDB" id="A0A8H9LYM3"/>
<dbReference type="Gene3D" id="3.60.15.10">
    <property type="entry name" value="Ribonuclease Z/Hydroxyacylglutathione hydrolase-like"/>
    <property type="match status" value="1"/>
</dbReference>